<evidence type="ECO:0000256" key="1">
    <source>
        <dbReference type="ARBA" id="ARBA00022723"/>
    </source>
</evidence>
<evidence type="ECO:0000256" key="4">
    <source>
        <dbReference type="PROSITE-ProRule" id="PRU00175"/>
    </source>
</evidence>
<keyword evidence="1" id="KW-0479">Metal-binding</keyword>
<feature type="compositionally biased region" description="Polar residues" evidence="5">
    <location>
        <begin position="64"/>
        <end position="73"/>
    </location>
</feature>
<dbReference type="OrthoDB" id="337575at2759"/>
<name>K7M0C4_SOYBN</name>
<dbReference type="SMART" id="SM00184">
    <property type="entry name" value="RING"/>
    <property type="match status" value="1"/>
</dbReference>
<dbReference type="eggNOG" id="KOG0311">
    <property type="taxonomic scope" value="Eukaryota"/>
</dbReference>
<dbReference type="Pfam" id="PF13923">
    <property type="entry name" value="zf-C3HC4_2"/>
    <property type="match status" value="1"/>
</dbReference>
<keyword evidence="2 4" id="KW-0863">Zinc-finger</keyword>
<gene>
    <name evidence="7" type="ORF">GLYMA_13G177200</name>
</gene>
<accession>K7M0C4</accession>
<dbReference type="InterPro" id="IPR017907">
    <property type="entry name" value="Znf_RING_CS"/>
</dbReference>
<dbReference type="HOGENOM" id="CLU_706769_0_0_1"/>
<dbReference type="PaxDb" id="3847-GLYMA13G24571.1"/>
<feature type="region of interest" description="Disordered" evidence="5">
    <location>
        <begin position="1"/>
        <end position="123"/>
    </location>
</feature>
<organism evidence="8">
    <name type="scientific">Glycine max</name>
    <name type="common">Soybean</name>
    <name type="synonym">Glycine hispida</name>
    <dbReference type="NCBI Taxonomy" id="3847"/>
    <lineage>
        <taxon>Eukaryota</taxon>
        <taxon>Viridiplantae</taxon>
        <taxon>Streptophyta</taxon>
        <taxon>Embryophyta</taxon>
        <taxon>Tracheophyta</taxon>
        <taxon>Spermatophyta</taxon>
        <taxon>Magnoliopsida</taxon>
        <taxon>eudicotyledons</taxon>
        <taxon>Gunneridae</taxon>
        <taxon>Pentapetalae</taxon>
        <taxon>rosids</taxon>
        <taxon>fabids</taxon>
        <taxon>Fabales</taxon>
        <taxon>Fabaceae</taxon>
        <taxon>Papilionoideae</taxon>
        <taxon>50 kb inversion clade</taxon>
        <taxon>NPAAA clade</taxon>
        <taxon>indigoferoid/millettioid clade</taxon>
        <taxon>Phaseoleae</taxon>
        <taxon>Glycine</taxon>
        <taxon>Glycine subgen. Soja</taxon>
    </lineage>
</organism>
<dbReference type="GO" id="GO:0008270">
    <property type="term" value="F:zinc ion binding"/>
    <property type="evidence" value="ECO:0007669"/>
    <property type="project" value="UniProtKB-KW"/>
</dbReference>
<evidence type="ECO:0000256" key="5">
    <source>
        <dbReference type="SAM" id="MobiDB-lite"/>
    </source>
</evidence>
<proteinExistence type="predicted"/>
<feature type="compositionally biased region" description="Acidic residues" evidence="5">
    <location>
        <begin position="107"/>
        <end position="123"/>
    </location>
</feature>
<evidence type="ECO:0000256" key="2">
    <source>
        <dbReference type="ARBA" id="ARBA00022771"/>
    </source>
</evidence>
<dbReference type="PANTHER" id="PTHR46537:SF3">
    <property type="entry name" value="E3 UBIQUITIN-PROTEIN LIGASE RING1A"/>
    <property type="match status" value="1"/>
</dbReference>
<evidence type="ECO:0000313" key="9">
    <source>
        <dbReference type="Proteomes" id="UP000008827"/>
    </source>
</evidence>
<evidence type="ECO:0000259" key="6">
    <source>
        <dbReference type="PROSITE" id="PS50089"/>
    </source>
</evidence>
<dbReference type="PROSITE" id="PS50089">
    <property type="entry name" value="ZF_RING_2"/>
    <property type="match status" value="1"/>
</dbReference>
<dbReference type="EnsemblPlants" id="KRH20412">
    <property type="protein sequence ID" value="KRH20412"/>
    <property type="gene ID" value="GLYMA_13G177200"/>
</dbReference>
<reference evidence="8" key="2">
    <citation type="submission" date="2018-02" db="UniProtKB">
        <authorList>
            <consortium name="EnsemblPlants"/>
        </authorList>
    </citation>
    <scope>IDENTIFICATION</scope>
    <source>
        <strain evidence="8">Williams 82</strain>
    </source>
</reference>
<protein>
    <recommendedName>
        <fullName evidence="6">RING-type domain-containing protein</fullName>
    </recommendedName>
</protein>
<sequence>MSPKRLPHQTSAKLALRNNHEQPQDEVQPEEIDQSCLLSDEYKDENKDKSLSDERQEFEKKVIATQSLPQETPTEIAPRNDHEQLEAEVQPVEEVDLDQSYSMSEGDKDEDGDEDGDEDEDEEEYVTIDLANLKELRCPICLGILRKTKAVMECMHRFCGKCIEKSMRLSNNECPVCRVHCPSRRSLRDDPNFDNIIAAIYPDIDKYEEEEELAMYESERTHNKEESPTIDVDITIGESIQDVNREISSSADSHQSNTRVSGDNGMSSRLSRFINHLHNSNVNDGELDIPLVLVSLDEQKMPTLQEPYLHCRPTCSVKILCKYVALKVELLPNEVELSLVEESQTNVMRDELIVDPNKDKLRVLRDEETLADLYKPNVTNCGHLLLAYKMK</sequence>
<dbReference type="CDD" id="cd16531">
    <property type="entry name" value="RING-HC_RING1-like"/>
    <property type="match status" value="1"/>
</dbReference>
<reference evidence="7" key="3">
    <citation type="submission" date="2018-07" db="EMBL/GenBank/DDBJ databases">
        <title>WGS assembly of Glycine max.</title>
        <authorList>
            <person name="Schmutz J."/>
            <person name="Cannon S."/>
            <person name="Schlueter J."/>
            <person name="Ma J."/>
            <person name="Mitros T."/>
            <person name="Nelson W."/>
            <person name="Hyten D."/>
            <person name="Song Q."/>
            <person name="Thelen J."/>
            <person name="Cheng J."/>
            <person name="Xu D."/>
            <person name="Hellsten U."/>
            <person name="May G."/>
            <person name="Yu Y."/>
            <person name="Sakurai T."/>
            <person name="Umezawa T."/>
            <person name="Bhattacharyya M."/>
            <person name="Sandhu D."/>
            <person name="Valliyodan B."/>
            <person name="Lindquist E."/>
            <person name="Peto M."/>
            <person name="Grant D."/>
            <person name="Shu S."/>
            <person name="Goodstein D."/>
            <person name="Barry K."/>
            <person name="Futrell-Griggs M."/>
            <person name="Abernathy B."/>
            <person name="Du J."/>
            <person name="Tian Z."/>
            <person name="Zhu L."/>
            <person name="Gill N."/>
            <person name="Joshi T."/>
            <person name="Libault M."/>
            <person name="Sethuraman A."/>
            <person name="Zhang X."/>
            <person name="Shinozaki K."/>
            <person name="Nguyen H."/>
            <person name="Wing R."/>
            <person name="Cregan P."/>
            <person name="Specht J."/>
            <person name="Grimwood J."/>
            <person name="Rokhsar D."/>
            <person name="Stacey G."/>
            <person name="Shoemaker R."/>
            <person name="Jackson S."/>
        </authorList>
    </citation>
    <scope>NUCLEOTIDE SEQUENCE</scope>
    <source>
        <tissue evidence="7">Callus</tissue>
    </source>
</reference>
<evidence type="ECO:0000256" key="3">
    <source>
        <dbReference type="ARBA" id="ARBA00022833"/>
    </source>
</evidence>
<feature type="compositionally biased region" description="Basic and acidic residues" evidence="5">
    <location>
        <begin position="40"/>
        <end position="62"/>
    </location>
</feature>
<dbReference type="InterPro" id="IPR013083">
    <property type="entry name" value="Znf_RING/FYVE/PHD"/>
</dbReference>
<dbReference type="SMR" id="K7M0C4"/>
<keyword evidence="3" id="KW-0862">Zinc</keyword>
<evidence type="ECO:0000313" key="7">
    <source>
        <dbReference type="EMBL" id="KRH20412.1"/>
    </source>
</evidence>
<feature type="domain" description="RING-type" evidence="6">
    <location>
        <begin position="138"/>
        <end position="178"/>
    </location>
</feature>
<keyword evidence="9" id="KW-1185">Reference proteome</keyword>
<dbReference type="InterPro" id="IPR044592">
    <property type="entry name" value="RING1A/B"/>
</dbReference>
<dbReference type="SUPFAM" id="SSF57850">
    <property type="entry name" value="RING/U-box"/>
    <property type="match status" value="1"/>
</dbReference>
<evidence type="ECO:0000313" key="8">
    <source>
        <dbReference type="EnsemblPlants" id="KRH20412"/>
    </source>
</evidence>
<dbReference type="Proteomes" id="UP000008827">
    <property type="component" value="Chromosome 13"/>
</dbReference>
<dbReference type="EMBL" id="CM000846">
    <property type="protein sequence ID" value="KRH20412.1"/>
    <property type="molecule type" value="Genomic_DNA"/>
</dbReference>
<dbReference type="PANTHER" id="PTHR46537">
    <property type="entry name" value="OS11G0578200 PROTEIN"/>
    <property type="match status" value="1"/>
</dbReference>
<dbReference type="PROSITE" id="PS00518">
    <property type="entry name" value="ZF_RING_1"/>
    <property type="match status" value="1"/>
</dbReference>
<dbReference type="InterPro" id="IPR001841">
    <property type="entry name" value="Znf_RING"/>
</dbReference>
<dbReference type="Gramene" id="KRH20412">
    <property type="protein sequence ID" value="KRH20412"/>
    <property type="gene ID" value="GLYMA_13G177200"/>
</dbReference>
<dbReference type="STRING" id="3847.K7M0C4"/>
<dbReference type="Gene3D" id="3.30.40.10">
    <property type="entry name" value="Zinc/RING finger domain, C3HC4 (zinc finger)"/>
    <property type="match status" value="1"/>
</dbReference>
<reference evidence="7 8" key="1">
    <citation type="journal article" date="2010" name="Nature">
        <title>Genome sequence of the palaeopolyploid soybean.</title>
        <authorList>
            <person name="Schmutz J."/>
            <person name="Cannon S.B."/>
            <person name="Schlueter J."/>
            <person name="Ma J."/>
            <person name="Mitros T."/>
            <person name="Nelson W."/>
            <person name="Hyten D.L."/>
            <person name="Song Q."/>
            <person name="Thelen J.J."/>
            <person name="Cheng J."/>
            <person name="Xu D."/>
            <person name="Hellsten U."/>
            <person name="May G.D."/>
            <person name="Yu Y."/>
            <person name="Sakurai T."/>
            <person name="Umezawa T."/>
            <person name="Bhattacharyya M.K."/>
            <person name="Sandhu D."/>
            <person name="Valliyodan B."/>
            <person name="Lindquist E."/>
            <person name="Peto M."/>
            <person name="Grant D."/>
            <person name="Shu S."/>
            <person name="Goodstein D."/>
            <person name="Barry K."/>
            <person name="Futrell-Griggs M."/>
            <person name="Abernathy B."/>
            <person name="Du J."/>
            <person name="Tian Z."/>
            <person name="Zhu L."/>
            <person name="Gill N."/>
            <person name="Joshi T."/>
            <person name="Libault M."/>
            <person name="Sethuraman A."/>
            <person name="Zhang X.-C."/>
            <person name="Shinozaki K."/>
            <person name="Nguyen H.T."/>
            <person name="Wing R.A."/>
            <person name="Cregan P."/>
            <person name="Specht J."/>
            <person name="Grimwood J."/>
            <person name="Rokhsar D."/>
            <person name="Stacey G."/>
            <person name="Shoemaker R.C."/>
            <person name="Jackson S.A."/>
        </authorList>
    </citation>
    <scope>NUCLEOTIDE SEQUENCE [LARGE SCALE GENOMIC DNA]</scope>
    <source>
        <strain evidence="8">cv. Williams 82</strain>
        <tissue evidence="7">Callus</tissue>
    </source>
</reference>
<dbReference type="AlphaFoldDB" id="K7M0C4"/>